<gene>
    <name evidence="5" type="ORF">MSAN_00249500</name>
</gene>
<keyword evidence="3" id="KW-0732">Signal</keyword>
<protein>
    <submittedName>
        <fullName evidence="5">NACHT domain-containing protein</fullName>
    </submittedName>
</protein>
<proteinExistence type="predicted"/>
<dbReference type="EMBL" id="JACAZH010000001">
    <property type="protein sequence ID" value="KAF7378245.1"/>
    <property type="molecule type" value="Genomic_DNA"/>
</dbReference>
<feature type="signal peptide" evidence="3">
    <location>
        <begin position="1"/>
        <end position="23"/>
    </location>
</feature>
<evidence type="ECO:0000259" key="4">
    <source>
        <dbReference type="Pfam" id="PF24883"/>
    </source>
</evidence>
<keyword evidence="1" id="KW-0677">Repeat</keyword>
<evidence type="ECO:0000313" key="6">
    <source>
        <dbReference type="Proteomes" id="UP000623467"/>
    </source>
</evidence>
<evidence type="ECO:0000256" key="2">
    <source>
        <dbReference type="SAM" id="MobiDB-lite"/>
    </source>
</evidence>
<dbReference type="PANTHER" id="PTHR10039">
    <property type="entry name" value="AMELOGENIN"/>
    <property type="match status" value="1"/>
</dbReference>
<dbReference type="Pfam" id="PF24883">
    <property type="entry name" value="NPHP3_N"/>
    <property type="match status" value="1"/>
</dbReference>
<dbReference type="InterPro" id="IPR056884">
    <property type="entry name" value="NPHP3-like_N"/>
</dbReference>
<feature type="region of interest" description="Disordered" evidence="2">
    <location>
        <begin position="123"/>
        <end position="202"/>
    </location>
</feature>
<dbReference type="InterPro" id="IPR027417">
    <property type="entry name" value="P-loop_NTPase"/>
</dbReference>
<accession>A0A8H6ZML8</accession>
<evidence type="ECO:0000313" key="5">
    <source>
        <dbReference type="EMBL" id="KAF7378245.1"/>
    </source>
</evidence>
<reference evidence="5" key="1">
    <citation type="submission" date="2020-05" db="EMBL/GenBank/DDBJ databases">
        <title>Mycena genomes resolve the evolution of fungal bioluminescence.</title>
        <authorList>
            <person name="Tsai I.J."/>
        </authorList>
    </citation>
    <scope>NUCLEOTIDE SEQUENCE</scope>
    <source>
        <strain evidence="5">160909Yilan</strain>
    </source>
</reference>
<dbReference type="Gene3D" id="3.40.50.300">
    <property type="entry name" value="P-loop containing nucleotide triphosphate hydrolases"/>
    <property type="match status" value="1"/>
</dbReference>
<name>A0A8H6ZML8_9AGAR</name>
<dbReference type="OrthoDB" id="5967843at2759"/>
<organism evidence="5 6">
    <name type="scientific">Mycena sanguinolenta</name>
    <dbReference type="NCBI Taxonomy" id="230812"/>
    <lineage>
        <taxon>Eukaryota</taxon>
        <taxon>Fungi</taxon>
        <taxon>Dikarya</taxon>
        <taxon>Basidiomycota</taxon>
        <taxon>Agaricomycotina</taxon>
        <taxon>Agaricomycetes</taxon>
        <taxon>Agaricomycetidae</taxon>
        <taxon>Agaricales</taxon>
        <taxon>Marasmiineae</taxon>
        <taxon>Mycenaceae</taxon>
        <taxon>Mycena</taxon>
    </lineage>
</organism>
<evidence type="ECO:0000256" key="1">
    <source>
        <dbReference type="ARBA" id="ARBA00022737"/>
    </source>
</evidence>
<keyword evidence="6" id="KW-1185">Reference proteome</keyword>
<comment type="caution">
    <text evidence="5">The sequence shown here is derived from an EMBL/GenBank/DDBJ whole genome shotgun (WGS) entry which is preliminary data.</text>
</comment>
<evidence type="ECO:0000256" key="3">
    <source>
        <dbReference type="SAM" id="SignalP"/>
    </source>
</evidence>
<dbReference type="Proteomes" id="UP000623467">
    <property type="component" value="Unassembled WGS sequence"/>
</dbReference>
<feature type="compositionally biased region" description="Polar residues" evidence="2">
    <location>
        <begin position="143"/>
        <end position="200"/>
    </location>
</feature>
<feature type="domain" description="Nephrocystin 3-like N-terminal" evidence="4">
    <location>
        <begin position="278"/>
        <end position="437"/>
    </location>
</feature>
<feature type="chain" id="PRO_5034219311" evidence="3">
    <location>
        <begin position="24"/>
        <end position="472"/>
    </location>
</feature>
<dbReference type="AlphaFoldDB" id="A0A8H6ZML8"/>
<dbReference type="SUPFAM" id="SSF52540">
    <property type="entry name" value="P-loop containing nucleoside triphosphate hydrolases"/>
    <property type="match status" value="1"/>
</dbReference>
<sequence length="472" mass="51541">MAEFKTPATLILSILTPTQLGTAWQQLLSLFALPIHLSSPVPCVIFDVLIGADTALAQPPDLATASLVPCSSHSSLVPQTMAFFEQSHGMQINGGNFYNVAGSMNIQQQFPVATLGSRQYLPPLRGPTGTVTSGAQGSGGIPQASTHGVQRSIQAAGSTRYQPYNASGQRQITSGPHQPQVSQFESNPTSYENSLGSDASTDNEHWVMSSDMREPGQHQPTTTIYGGTFVSGNIHRESERGIDLLHNAVALAALHDSGESFPQPRCHPETRTEMMQKLHKWSLEADPATTILWLHGPAGAGKSAIMQTFSSELETAGRLGGSFFFKRDHAMRGNAKTLFSTIAYQLALSVPWLKASISRIVEENPAILARSMQTQLQRLICEPAQLCPVDENQKPIIIVIDGLDECDSQHVQEEILCSIRNFTSQYHLPFRFTIASRPEAHISEVFESSLYCGRYHSLNVEKSFKDVKKIPS</sequence>